<protein>
    <submittedName>
        <fullName evidence="3">Uncharacterized protein</fullName>
    </submittedName>
</protein>
<reference evidence="3" key="1">
    <citation type="submission" date="2020-05" db="EMBL/GenBank/DDBJ databases">
        <authorList>
            <person name="Chiriac C."/>
            <person name="Salcher M."/>
            <person name="Ghai R."/>
            <person name="Kavagutti S V."/>
        </authorList>
    </citation>
    <scope>NUCLEOTIDE SEQUENCE</scope>
</reference>
<sequence>MTGRELLLLERAAALLASGLASQCREQLEALIRDSGGTPPSSQPPASLTGPGVEARAAA</sequence>
<name>A0A6J5RND4_9CAUD</name>
<feature type="region of interest" description="Disordered" evidence="1">
    <location>
        <begin position="33"/>
        <end position="59"/>
    </location>
</feature>
<evidence type="ECO:0000313" key="4">
    <source>
        <dbReference type="EMBL" id="CAB4222589.1"/>
    </source>
</evidence>
<dbReference type="EMBL" id="LR797513">
    <property type="protein sequence ID" value="CAB4222589.1"/>
    <property type="molecule type" value="Genomic_DNA"/>
</dbReference>
<accession>A0A6J5RND4</accession>
<dbReference type="EMBL" id="LR797244">
    <property type="protein sequence ID" value="CAB4195767.1"/>
    <property type="molecule type" value="Genomic_DNA"/>
</dbReference>
<organism evidence="3">
    <name type="scientific">uncultured Caudovirales phage</name>
    <dbReference type="NCBI Taxonomy" id="2100421"/>
    <lineage>
        <taxon>Viruses</taxon>
        <taxon>Duplodnaviria</taxon>
        <taxon>Heunggongvirae</taxon>
        <taxon>Uroviricota</taxon>
        <taxon>Caudoviricetes</taxon>
        <taxon>Peduoviridae</taxon>
        <taxon>Maltschvirus</taxon>
        <taxon>Maltschvirus maltsch</taxon>
    </lineage>
</organism>
<dbReference type="EMBL" id="LR796812">
    <property type="protein sequence ID" value="CAB4167837.1"/>
    <property type="molecule type" value="Genomic_DNA"/>
</dbReference>
<evidence type="ECO:0000313" key="3">
    <source>
        <dbReference type="EMBL" id="CAB4195767.1"/>
    </source>
</evidence>
<gene>
    <name evidence="3" type="ORF">UFOVP1293_56</name>
    <name evidence="4" type="ORF">UFOVP1644_74</name>
    <name evidence="2" type="ORF">UFOVP860_55</name>
</gene>
<proteinExistence type="predicted"/>
<evidence type="ECO:0000313" key="2">
    <source>
        <dbReference type="EMBL" id="CAB4167837.1"/>
    </source>
</evidence>
<evidence type="ECO:0000256" key="1">
    <source>
        <dbReference type="SAM" id="MobiDB-lite"/>
    </source>
</evidence>